<proteinExistence type="inferred from homology"/>
<dbReference type="InterPro" id="IPR029759">
    <property type="entry name" value="GPX_AS"/>
</dbReference>
<evidence type="ECO:0000256" key="4">
    <source>
        <dbReference type="RuleBase" id="RU000499"/>
    </source>
</evidence>
<dbReference type="CDD" id="cd00340">
    <property type="entry name" value="GSH_Peroxidase"/>
    <property type="match status" value="1"/>
</dbReference>
<gene>
    <name evidence="5" type="ORF">Q5741_09675</name>
</gene>
<dbReference type="Proteomes" id="UP001240171">
    <property type="component" value="Unassembled WGS sequence"/>
</dbReference>
<keyword evidence="6" id="KW-1185">Reference proteome</keyword>
<comment type="similarity">
    <text evidence="1 4">Belongs to the glutathione peroxidase family.</text>
</comment>
<dbReference type="PRINTS" id="PR01011">
    <property type="entry name" value="GLUTPROXDASE"/>
</dbReference>
<protein>
    <recommendedName>
        <fullName evidence="4">Glutathione peroxidase</fullName>
    </recommendedName>
</protein>
<evidence type="ECO:0000256" key="2">
    <source>
        <dbReference type="ARBA" id="ARBA00022559"/>
    </source>
</evidence>
<comment type="caution">
    <text evidence="5">The sequence shown here is derived from an EMBL/GenBank/DDBJ whole genome shotgun (WGS) entry which is preliminary data.</text>
</comment>
<accession>A0ABT9CBQ7</accession>
<evidence type="ECO:0000313" key="6">
    <source>
        <dbReference type="Proteomes" id="UP001240171"/>
    </source>
</evidence>
<evidence type="ECO:0000256" key="1">
    <source>
        <dbReference type="ARBA" id="ARBA00006926"/>
    </source>
</evidence>
<dbReference type="PIRSF" id="PIRSF000303">
    <property type="entry name" value="Glutathion_perox"/>
    <property type="match status" value="1"/>
</dbReference>
<dbReference type="RefSeq" id="WP_305023891.1">
    <property type="nucleotide sequence ID" value="NZ_JAUQTB010000004.1"/>
</dbReference>
<dbReference type="EMBL" id="JAUQTB010000004">
    <property type="protein sequence ID" value="MDO7906690.1"/>
    <property type="molecule type" value="Genomic_DNA"/>
</dbReference>
<name>A0ABT9CBQ7_9BACL</name>
<keyword evidence="3 4" id="KW-0560">Oxidoreductase</keyword>
<dbReference type="Pfam" id="PF00255">
    <property type="entry name" value="GSHPx"/>
    <property type="match status" value="1"/>
</dbReference>
<keyword evidence="2 4" id="KW-0575">Peroxidase</keyword>
<dbReference type="InterPro" id="IPR036249">
    <property type="entry name" value="Thioredoxin-like_sf"/>
</dbReference>
<dbReference type="InterPro" id="IPR000889">
    <property type="entry name" value="Glutathione_peroxidase"/>
</dbReference>
<organism evidence="5 6">
    <name type="scientific">Paenibacillus lacisoli</name>
    <dbReference type="NCBI Taxonomy" id="3064525"/>
    <lineage>
        <taxon>Bacteria</taxon>
        <taxon>Bacillati</taxon>
        <taxon>Bacillota</taxon>
        <taxon>Bacilli</taxon>
        <taxon>Bacillales</taxon>
        <taxon>Paenibacillaceae</taxon>
        <taxon>Paenibacillus</taxon>
    </lineage>
</organism>
<evidence type="ECO:0000313" key="5">
    <source>
        <dbReference type="EMBL" id="MDO7906690.1"/>
    </source>
</evidence>
<sequence>MSVYNYSAVAMNGREVPLSQYKGKTLLIVNTASECGFTFQFEDLQRLYDRYKERDFIILGFPSDQFADQELDSNEEIHTFCTLNYGVSFPMFQKVRVRDEGIHPLFQYLVESKPFEGFNHFHPVAKIMLDILNDRHPEYLLGDSIKWNFTKFLISPEGEVVKRFESTTDPLDMEADIEAVLDRNSSKLDVTE</sequence>
<dbReference type="PANTHER" id="PTHR11592">
    <property type="entry name" value="GLUTATHIONE PEROXIDASE"/>
    <property type="match status" value="1"/>
</dbReference>
<dbReference type="PROSITE" id="PS00460">
    <property type="entry name" value="GLUTATHIONE_PEROXID_1"/>
    <property type="match status" value="1"/>
</dbReference>
<dbReference type="Gene3D" id="3.40.30.10">
    <property type="entry name" value="Glutaredoxin"/>
    <property type="match status" value="1"/>
</dbReference>
<reference evidence="5 6" key="1">
    <citation type="submission" date="2023-07" db="EMBL/GenBank/DDBJ databases">
        <title>Paenibacillus sp. JX-17 nov. isolated from soil.</title>
        <authorList>
            <person name="Wan Y."/>
            <person name="Liu B."/>
        </authorList>
    </citation>
    <scope>NUCLEOTIDE SEQUENCE [LARGE SCALE GENOMIC DNA]</scope>
    <source>
        <strain evidence="5 6">JX-17</strain>
    </source>
</reference>
<dbReference type="PROSITE" id="PS51355">
    <property type="entry name" value="GLUTATHIONE_PEROXID_3"/>
    <property type="match status" value="1"/>
</dbReference>
<dbReference type="PANTHER" id="PTHR11592:SF78">
    <property type="entry name" value="GLUTATHIONE PEROXIDASE"/>
    <property type="match status" value="1"/>
</dbReference>
<dbReference type="SUPFAM" id="SSF52833">
    <property type="entry name" value="Thioredoxin-like"/>
    <property type="match status" value="1"/>
</dbReference>
<dbReference type="GO" id="GO:0004601">
    <property type="term" value="F:peroxidase activity"/>
    <property type="evidence" value="ECO:0007669"/>
    <property type="project" value="UniProtKB-KW"/>
</dbReference>
<evidence type="ECO:0000256" key="3">
    <source>
        <dbReference type="ARBA" id="ARBA00023002"/>
    </source>
</evidence>